<name>A0A1L8CUP4_9THEO</name>
<dbReference type="Gene3D" id="2.20.25.90">
    <property type="entry name" value="ADC-like domains"/>
    <property type="match status" value="1"/>
</dbReference>
<evidence type="ECO:0000256" key="1">
    <source>
        <dbReference type="ARBA" id="ARBA00001966"/>
    </source>
</evidence>
<dbReference type="InterPro" id="IPR006656">
    <property type="entry name" value="Mopterin_OxRdtase"/>
</dbReference>
<evidence type="ECO:0000256" key="5">
    <source>
        <dbReference type="ARBA" id="ARBA00022723"/>
    </source>
</evidence>
<evidence type="ECO:0000256" key="6">
    <source>
        <dbReference type="ARBA" id="ARBA00023002"/>
    </source>
</evidence>
<comment type="caution">
    <text evidence="10">The sequence shown here is derived from an EMBL/GenBank/DDBJ whole genome shotgun (WGS) entry which is preliminary data.</text>
</comment>
<keyword evidence="8" id="KW-0411">Iron-sulfur</keyword>
<evidence type="ECO:0000256" key="8">
    <source>
        <dbReference type="ARBA" id="ARBA00023014"/>
    </source>
</evidence>
<comment type="similarity">
    <text evidence="3">Belongs to the prokaryotic molybdopterin-containing oxidoreductase family.</text>
</comment>
<dbReference type="GO" id="GO:0016491">
    <property type="term" value="F:oxidoreductase activity"/>
    <property type="evidence" value="ECO:0007669"/>
    <property type="project" value="UniProtKB-KW"/>
</dbReference>
<sequence>MAITRREFLKLSALSTAVLMTAELGLDNSKAYAQAQKYRIKTAKKTPTLCPFCSAGCGMLAYTDTKTGELLYVVGDPDHPVNRGGACSKGASIYQIRNIAPGKPNPKRLTTPLYRAPGSKEFKEVTWEWAISEIAKRIKDTRDRTFIKEEDGITVMRTDQIACLGGAALDNEETYLLQKLMRGLGVVYIEHQARL</sequence>
<dbReference type="PROSITE" id="PS51669">
    <property type="entry name" value="4FE4S_MOW_BIS_MGD"/>
    <property type="match status" value="1"/>
</dbReference>
<evidence type="ECO:0000259" key="9">
    <source>
        <dbReference type="PROSITE" id="PS51669"/>
    </source>
</evidence>
<comment type="cofactor">
    <cofactor evidence="1">
        <name>[4Fe-4S] cluster</name>
        <dbReference type="ChEBI" id="CHEBI:49883"/>
    </cofactor>
</comment>
<dbReference type="GO" id="GO:0009061">
    <property type="term" value="P:anaerobic respiration"/>
    <property type="evidence" value="ECO:0007669"/>
    <property type="project" value="TreeGrafter"/>
</dbReference>
<keyword evidence="4" id="KW-0004">4Fe-4S</keyword>
<dbReference type="PROSITE" id="PS51318">
    <property type="entry name" value="TAT"/>
    <property type="match status" value="1"/>
</dbReference>
<dbReference type="GO" id="GO:0009055">
    <property type="term" value="F:electron transfer activity"/>
    <property type="evidence" value="ECO:0007669"/>
    <property type="project" value="TreeGrafter"/>
</dbReference>
<keyword evidence="5" id="KW-0479">Metal-binding</keyword>
<dbReference type="PANTHER" id="PTHR43598:SF1">
    <property type="entry name" value="FORMATE DEHYDROGENASE-O MAJOR SUBUNIT"/>
    <property type="match status" value="1"/>
</dbReference>
<evidence type="ECO:0000313" key="11">
    <source>
        <dbReference type="Proteomes" id="UP000187485"/>
    </source>
</evidence>
<gene>
    <name evidence="10" type="ORF">cpu_11320</name>
</gene>
<dbReference type="GO" id="GO:0030151">
    <property type="term" value="F:molybdenum ion binding"/>
    <property type="evidence" value="ECO:0007669"/>
    <property type="project" value="TreeGrafter"/>
</dbReference>
<comment type="subcellular location">
    <subcellularLocation>
        <location evidence="2">Cell envelope</location>
    </subcellularLocation>
</comment>
<evidence type="ECO:0000256" key="4">
    <source>
        <dbReference type="ARBA" id="ARBA00022485"/>
    </source>
</evidence>
<dbReference type="InterPro" id="IPR006963">
    <property type="entry name" value="Mopterin_OxRdtase_4Fe-4S_dom"/>
</dbReference>
<accession>A0A1L8CUP4</accession>
<dbReference type="AlphaFoldDB" id="A0A1L8CUP4"/>
<dbReference type="PANTHER" id="PTHR43598">
    <property type="entry name" value="TUNGSTEN-CONTAINING FORMYLMETHANOFURAN DEHYDROGENASE 2 SUBUNIT B"/>
    <property type="match status" value="1"/>
</dbReference>
<feature type="domain" description="4Fe-4S Mo/W bis-MGD-type" evidence="9">
    <location>
        <begin position="43"/>
        <end position="101"/>
    </location>
</feature>
<dbReference type="SMART" id="SM00926">
    <property type="entry name" value="Molybdop_Fe4S4"/>
    <property type="match status" value="1"/>
</dbReference>
<dbReference type="Pfam" id="PF04879">
    <property type="entry name" value="Molybdop_Fe4S4"/>
    <property type="match status" value="1"/>
</dbReference>
<keyword evidence="7" id="KW-0408">Iron</keyword>
<organism evidence="10 11">
    <name type="scientific">Carboxydothermus pertinax</name>
    <dbReference type="NCBI Taxonomy" id="870242"/>
    <lineage>
        <taxon>Bacteria</taxon>
        <taxon>Bacillati</taxon>
        <taxon>Bacillota</taxon>
        <taxon>Clostridia</taxon>
        <taxon>Thermoanaerobacterales</taxon>
        <taxon>Thermoanaerobacteraceae</taxon>
        <taxon>Carboxydothermus</taxon>
    </lineage>
</organism>
<dbReference type="SUPFAM" id="SSF53706">
    <property type="entry name" value="Formate dehydrogenase/DMSO reductase, domains 1-3"/>
    <property type="match status" value="1"/>
</dbReference>
<reference evidence="11" key="1">
    <citation type="submission" date="2016-12" db="EMBL/GenBank/DDBJ databases">
        <title>Draft Genome Sequences od Carboxydothermus pertinax and islandicus, Hydrogenogenic Carboxydotrophic Bacteria.</title>
        <authorList>
            <person name="Fukuyama Y."/>
            <person name="Ohmae K."/>
            <person name="Yoneda Y."/>
            <person name="Yoshida T."/>
            <person name="Sako Y."/>
        </authorList>
    </citation>
    <scope>NUCLEOTIDE SEQUENCE [LARGE SCALE GENOMIC DNA]</scope>
    <source>
        <strain evidence="11">Ug1</strain>
    </source>
</reference>
<dbReference type="Gene3D" id="3.40.50.740">
    <property type="match status" value="1"/>
</dbReference>
<dbReference type="Pfam" id="PF00384">
    <property type="entry name" value="Molybdopterin"/>
    <property type="match status" value="1"/>
</dbReference>
<dbReference type="STRING" id="870242.cpu_11320"/>
<keyword evidence="11" id="KW-1185">Reference proteome</keyword>
<dbReference type="Proteomes" id="UP000187485">
    <property type="component" value="Unassembled WGS sequence"/>
</dbReference>
<protein>
    <submittedName>
        <fullName evidence="10">Formate dehydrogenase</fullName>
    </submittedName>
</protein>
<dbReference type="EMBL" id="BDJK01000016">
    <property type="protein sequence ID" value="GAV22622.1"/>
    <property type="molecule type" value="Genomic_DNA"/>
</dbReference>
<dbReference type="GO" id="GO:0030313">
    <property type="term" value="C:cell envelope"/>
    <property type="evidence" value="ECO:0007669"/>
    <property type="project" value="UniProtKB-SubCell"/>
</dbReference>
<evidence type="ECO:0000313" key="10">
    <source>
        <dbReference type="EMBL" id="GAV22622.1"/>
    </source>
</evidence>
<dbReference type="GO" id="GO:0051539">
    <property type="term" value="F:4 iron, 4 sulfur cluster binding"/>
    <property type="evidence" value="ECO:0007669"/>
    <property type="project" value="UniProtKB-KW"/>
</dbReference>
<evidence type="ECO:0000256" key="7">
    <source>
        <dbReference type="ARBA" id="ARBA00023004"/>
    </source>
</evidence>
<evidence type="ECO:0000256" key="3">
    <source>
        <dbReference type="ARBA" id="ARBA00010312"/>
    </source>
</evidence>
<evidence type="ECO:0000256" key="2">
    <source>
        <dbReference type="ARBA" id="ARBA00004196"/>
    </source>
</evidence>
<dbReference type="InterPro" id="IPR006311">
    <property type="entry name" value="TAT_signal"/>
</dbReference>
<keyword evidence="6" id="KW-0560">Oxidoreductase</keyword>
<proteinExistence type="inferred from homology"/>